<keyword evidence="17" id="KW-1185">Reference proteome</keyword>
<dbReference type="GO" id="GO:0005975">
    <property type="term" value="P:carbohydrate metabolic process"/>
    <property type="evidence" value="ECO:0007669"/>
    <property type="project" value="InterPro"/>
</dbReference>
<dbReference type="Pfam" id="PF02878">
    <property type="entry name" value="PGM_PMM_I"/>
    <property type="match status" value="1"/>
</dbReference>
<dbReference type="PANTHER" id="PTHR42946:SF1">
    <property type="entry name" value="PHOSPHOGLUCOMUTASE (ALPHA-D-GLUCOSE-1,6-BISPHOSPHATE-DEPENDENT)"/>
    <property type="match status" value="1"/>
</dbReference>
<dbReference type="InterPro" id="IPR005844">
    <property type="entry name" value="A-D-PHexomutase_a/b/a-I"/>
</dbReference>
<dbReference type="AlphaFoldDB" id="A0A1M6IGZ3"/>
<feature type="domain" description="Alpha-D-phosphohexomutase C-terminal" evidence="12">
    <location>
        <begin position="376"/>
        <end position="441"/>
    </location>
</feature>
<evidence type="ECO:0000259" key="14">
    <source>
        <dbReference type="Pfam" id="PF02879"/>
    </source>
</evidence>
<dbReference type="GO" id="GO:0000287">
    <property type="term" value="F:magnesium ion binding"/>
    <property type="evidence" value="ECO:0007669"/>
    <property type="project" value="UniProtKB-UniRule"/>
</dbReference>
<feature type="binding site" evidence="9">
    <location>
        <position position="241"/>
    </location>
    <ligand>
        <name>Mg(2+)</name>
        <dbReference type="ChEBI" id="CHEBI:18420"/>
    </ligand>
</feature>
<comment type="catalytic activity">
    <reaction evidence="6 9 11">
        <text>alpha-D-glucosamine 1-phosphate = D-glucosamine 6-phosphate</text>
        <dbReference type="Rhea" id="RHEA:23424"/>
        <dbReference type="ChEBI" id="CHEBI:58516"/>
        <dbReference type="ChEBI" id="CHEBI:58725"/>
        <dbReference type="EC" id="5.4.2.10"/>
    </reaction>
</comment>
<comment type="PTM">
    <text evidence="9">Activated by phosphorylation.</text>
</comment>
<dbReference type="GO" id="GO:0006048">
    <property type="term" value="P:UDP-N-acetylglucosamine biosynthetic process"/>
    <property type="evidence" value="ECO:0007669"/>
    <property type="project" value="TreeGrafter"/>
</dbReference>
<feature type="modified residue" description="Phosphoserine" evidence="9">
    <location>
        <position position="101"/>
    </location>
</feature>
<keyword evidence="4 9" id="KW-0460">Magnesium</keyword>
<evidence type="ECO:0000256" key="11">
    <source>
        <dbReference type="RuleBase" id="RU004327"/>
    </source>
</evidence>
<evidence type="ECO:0000256" key="8">
    <source>
        <dbReference type="ARBA" id="ARBA00068193"/>
    </source>
</evidence>
<dbReference type="Pfam" id="PF00408">
    <property type="entry name" value="PGM_PMM_IV"/>
    <property type="match status" value="1"/>
</dbReference>
<dbReference type="FunFam" id="3.40.120.10:FF:000001">
    <property type="entry name" value="Phosphoglucosamine mutase"/>
    <property type="match status" value="1"/>
</dbReference>
<sequence>MGRLFGTDGVRGVANTELTCELAFKLGKAGAYVLSGEKAHKPRILVGKDTRRSGDMLESALVAGICSAGAQAYLAGVIPTPAVACLVKKHGFDAGIVISASHNPAEFNGIKFFNSEGYKLPDETEERIERIILDQAEEIPNPVGDQVGSVHILKTAVEDYVSYAVQTIQTDLSGLKIALDCANGAASVTSPMAISRLGAETLVINNTPDGMNINKDCGSTHLDMLKKFTVENKCHLGLAFDGDADRVLAVDETGRLVDGDHMMAIIGLDMKKKGMLAHDTIVATVMSNMGFDEMARNNGLNIVKAPVGDRYVLEKMLEGGFVLGGEQSGHVIMSRYNTTGDGLLTAIMLLSVLKESGKSLSELNAIMKDYPQVLRNARVSNAKKYSYRDDPVIAEHCSRLEEAFKGEGRVLIRPSGTEPLVRVMIEGKDQDYITQKAEELVRIIEERLG</sequence>
<dbReference type="InterPro" id="IPR005846">
    <property type="entry name" value="A-D-PHexomutase_a/b/a-III"/>
</dbReference>
<dbReference type="RefSeq" id="WP_149679236.1">
    <property type="nucleotide sequence ID" value="NZ_FQZP01000043.1"/>
</dbReference>
<dbReference type="GO" id="GO:0009252">
    <property type="term" value="P:peptidoglycan biosynthetic process"/>
    <property type="evidence" value="ECO:0007669"/>
    <property type="project" value="TreeGrafter"/>
</dbReference>
<feature type="domain" description="Alpha-D-phosphohexomutase alpha/beta/alpha" evidence="15">
    <location>
        <begin position="258"/>
        <end position="370"/>
    </location>
</feature>
<dbReference type="SUPFAM" id="SSF55957">
    <property type="entry name" value="Phosphoglucomutase, C-terminal domain"/>
    <property type="match status" value="1"/>
</dbReference>
<keyword evidence="5 9" id="KW-0413">Isomerase</keyword>
<dbReference type="Gene3D" id="3.30.310.50">
    <property type="entry name" value="Alpha-D-phosphohexomutase, C-terminal domain"/>
    <property type="match status" value="1"/>
</dbReference>
<evidence type="ECO:0000256" key="5">
    <source>
        <dbReference type="ARBA" id="ARBA00023235"/>
    </source>
</evidence>
<dbReference type="HAMAP" id="MF_01554_B">
    <property type="entry name" value="GlmM_B"/>
    <property type="match status" value="1"/>
</dbReference>
<feature type="binding site" evidence="9">
    <location>
        <position position="243"/>
    </location>
    <ligand>
        <name>Mg(2+)</name>
        <dbReference type="ChEBI" id="CHEBI:18420"/>
    </ligand>
</feature>
<dbReference type="CDD" id="cd05802">
    <property type="entry name" value="GlmM"/>
    <property type="match status" value="1"/>
</dbReference>
<keyword evidence="2 9" id="KW-0597">Phosphoprotein</keyword>
<evidence type="ECO:0000256" key="3">
    <source>
        <dbReference type="ARBA" id="ARBA00022723"/>
    </source>
</evidence>
<evidence type="ECO:0000259" key="15">
    <source>
        <dbReference type="Pfam" id="PF02880"/>
    </source>
</evidence>
<dbReference type="InterPro" id="IPR005843">
    <property type="entry name" value="A-D-PHexomutase_C"/>
</dbReference>
<dbReference type="Gene3D" id="3.40.120.10">
    <property type="entry name" value="Alpha-D-Glucose-1,6-Bisphosphate, subunit A, domain 3"/>
    <property type="match status" value="3"/>
</dbReference>
<dbReference type="EC" id="5.4.2.10" evidence="7 9"/>
<comment type="cofactor">
    <cofactor evidence="9">
        <name>Mg(2+)</name>
        <dbReference type="ChEBI" id="CHEBI:18420"/>
    </cofactor>
    <text evidence="9">Binds 1 Mg(2+) ion per subunit.</text>
</comment>
<organism evidence="16 17">
    <name type="scientific">Thermoclostridium caenicola</name>
    <dbReference type="NCBI Taxonomy" id="659425"/>
    <lineage>
        <taxon>Bacteria</taxon>
        <taxon>Bacillati</taxon>
        <taxon>Bacillota</taxon>
        <taxon>Clostridia</taxon>
        <taxon>Eubacteriales</taxon>
        <taxon>Oscillospiraceae</taxon>
        <taxon>Thermoclostridium</taxon>
    </lineage>
</organism>
<dbReference type="SUPFAM" id="SSF53738">
    <property type="entry name" value="Phosphoglucomutase, first 3 domains"/>
    <property type="match status" value="3"/>
</dbReference>
<dbReference type="InterPro" id="IPR050060">
    <property type="entry name" value="Phosphoglucosamine_mutase"/>
</dbReference>
<name>A0A1M6IGZ3_9FIRM</name>
<dbReference type="NCBIfam" id="TIGR01455">
    <property type="entry name" value="glmM"/>
    <property type="match status" value="1"/>
</dbReference>
<comment type="function">
    <text evidence="9 11">Catalyzes the conversion of glucosamine-6-phosphate to glucosamine-1-phosphate.</text>
</comment>
<feature type="active site" description="Phosphoserine intermediate" evidence="9">
    <location>
        <position position="101"/>
    </location>
</feature>
<dbReference type="PRINTS" id="PR00509">
    <property type="entry name" value="PGMPMM"/>
</dbReference>
<dbReference type="InterPro" id="IPR016055">
    <property type="entry name" value="A-D-PHexomutase_a/b/a-I/II/III"/>
</dbReference>
<keyword evidence="3 9" id="KW-0479">Metal-binding</keyword>
<dbReference type="OrthoDB" id="9806956at2"/>
<evidence type="ECO:0000259" key="12">
    <source>
        <dbReference type="Pfam" id="PF00408"/>
    </source>
</evidence>
<comment type="similarity">
    <text evidence="1 9 10">Belongs to the phosphohexose mutase family.</text>
</comment>
<reference evidence="16 17" key="1">
    <citation type="submission" date="2016-11" db="EMBL/GenBank/DDBJ databases">
        <authorList>
            <person name="Varghese N."/>
            <person name="Submissions S."/>
        </authorList>
    </citation>
    <scope>NUCLEOTIDE SEQUENCE [LARGE SCALE GENOMIC DNA]</scope>
    <source>
        <strain evidence="16 17">DSM 19027</strain>
    </source>
</reference>
<feature type="domain" description="Alpha-D-phosphohexomutase alpha/beta/alpha" evidence="13">
    <location>
        <begin position="3"/>
        <end position="135"/>
    </location>
</feature>
<gene>
    <name evidence="9" type="primary">glmM</name>
    <name evidence="16" type="ORF">SAMN05444373_10435</name>
</gene>
<feature type="binding site" evidence="9">
    <location>
        <position position="245"/>
    </location>
    <ligand>
        <name>Mg(2+)</name>
        <dbReference type="ChEBI" id="CHEBI:18420"/>
    </ligand>
</feature>
<dbReference type="GO" id="GO:0005829">
    <property type="term" value="C:cytosol"/>
    <property type="evidence" value="ECO:0007669"/>
    <property type="project" value="TreeGrafter"/>
</dbReference>
<accession>A0A1M6IGZ3</accession>
<dbReference type="InterPro" id="IPR036900">
    <property type="entry name" value="A-D-PHexomutase_C_sf"/>
</dbReference>
<evidence type="ECO:0000313" key="16">
    <source>
        <dbReference type="EMBL" id="SHJ33626.1"/>
    </source>
</evidence>
<feature type="domain" description="Alpha-D-phosphohexomutase alpha/beta/alpha" evidence="14">
    <location>
        <begin position="159"/>
        <end position="254"/>
    </location>
</feature>
<evidence type="ECO:0000313" key="17">
    <source>
        <dbReference type="Proteomes" id="UP000324781"/>
    </source>
</evidence>
<evidence type="ECO:0000256" key="7">
    <source>
        <dbReference type="ARBA" id="ARBA00066330"/>
    </source>
</evidence>
<evidence type="ECO:0000256" key="9">
    <source>
        <dbReference type="HAMAP-Rule" id="MF_01554"/>
    </source>
</evidence>
<evidence type="ECO:0000256" key="2">
    <source>
        <dbReference type="ARBA" id="ARBA00022553"/>
    </source>
</evidence>
<dbReference type="Pfam" id="PF02880">
    <property type="entry name" value="PGM_PMM_III"/>
    <property type="match status" value="1"/>
</dbReference>
<evidence type="ECO:0000256" key="1">
    <source>
        <dbReference type="ARBA" id="ARBA00010231"/>
    </source>
</evidence>
<dbReference type="InterPro" id="IPR006352">
    <property type="entry name" value="GlmM_bact"/>
</dbReference>
<dbReference type="InterPro" id="IPR016066">
    <property type="entry name" value="A-D-PHexomutase_CS"/>
</dbReference>
<evidence type="ECO:0000256" key="10">
    <source>
        <dbReference type="RuleBase" id="RU004326"/>
    </source>
</evidence>
<dbReference type="FunFam" id="3.40.120.10:FF:000002">
    <property type="entry name" value="Phosphoglucosamine mutase"/>
    <property type="match status" value="1"/>
</dbReference>
<dbReference type="InterPro" id="IPR005841">
    <property type="entry name" value="Alpha-D-phosphohexomutase_SF"/>
</dbReference>
<protein>
    <recommendedName>
        <fullName evidence="8 9">Phosphoglucosamine mutase</fullName>
        <ecNumber evidence="7 9">5.4.2.10</ecNumber>
    </recommendedName>
</protein>
<evidence type="ECO:0000256" key="4">
    <source>
        <dbReference type="ARBA" id="ARBA00022842"/>
    </source>
</evidence>
<dbReference type="Pfam" id="PF02879">
    <property type="entry name" value="PGM_PMM_II"/>
    <property type="match status" value="1"/>
</dbReference>
<evidence type="ECO:0000259" key="13">
    <source>
        <dbReference type="Pfam" id="PF02878"/>
    </source>
</evidence>
<evidence type="ECO:0000256" key="6">
    <source>
        <dbReference type="ARBA" id="ARBA00050364"/>
    </source>
</evidence>
<dbReference type="FunFam" id="3.30.310.50:FF:000001">
    <property type="entry name" value="Phosphoglucosamine mutase"/>
    <property type="match status" value="1"/>
</dbReference>
<dbReference type="PROSITE" id="PS00710">
    <property type="entry name" value="PGM_PMM"/>
    <property type="match status" value="1"/>
</dbReference>
<dbReference type="GO" id="GO:0004615">
    <property type="term" value="F:phosphomannomutase activity"/>
    <property type="evidence" value="ECO:0007669"/>
    <property type="project" value="TreeGrafter"/>
</dbReference>
<feature type="binding site" description="via phosphate group" evidence="9">
    <location>
        <position position="101"/>
    </location>
    <ligand>
        <name>Mg(2+)</name>
        <dbReference type="ChEBI" id="CHEBI:18420"/>
    </ligand>
</feature>
<dbReference type="EMBL" id="FQZP01000043">
    <property type="protein sequence ID" value="SHJ33626.1"/>
    <property type="molecule type" value="Genomic_DNA"/>
</dbReference>
<dbReference type="Proteomes" id="UP000324781">
    <property type="component" value="Unassembled WGS sequence"/>
</dbReference>
<dbReference type="InterPro" id="IPR005845">
    <property type="entry name" value="A-D-PHexomutase_a/b/a-II"/>
</dbReference>
<dbReference type="PANTHER" id="PTHR42946">
    <property type="entry name" value="PHOSPHOHEXOSE MUTASE"/>
    <property type="match status" value="1"/>
</dbReference>
<proteinExistence type="inferred from homology"/>
<dbReference type="GO" id="GO:0008966">
    <property type="term" value="F:phosphoglucosamine mutase activity"/>
    <property type="evidence" value="ECO:0007669"/>
    <property type="project" value="UniProtKB-UniRule"/>
</dbReference>